<proteinExistence type="inferred from homology"/>
<dbReference type="PANTHER" id="PTHR46300">
    <property type="entry name" value="P450, PUTATIVE (EUROFUNG)-RELATED-RELATED"/>
    <property type="match status" value="1"/>
</dbReference>
<dbReference type="InterPro" id="IPR002401">
    <property type="entry name" value="Cyt_P450_E_grp-I"/>
</dbReference>
<reference evidence="10 11" key="1">
    <citation type="journal article" date="2016" name="Mol. Biol. Evol.">
        <title>Comparative Genomics of Early-Diverging Mushroom-Forming Fungi Provides Insights into the Origins of Lignocellulose Decay Capabilities.</title>
        <authorList>
            <person name="Nagy L.G."/>
            <person name="Riley R."/>
            <person name="Tritt A."/>
            <person name="Adam C."/>
            <person name="Daum C."/>
            <person name="Floudas D."/>
            <person name="Sun H."/>
            <person name="Yadav J.S."/>
            <person name="Pangilinan J."/>
            <person name="Larsson K.H."/>
            <person name="Matsuura K."/>
            <person name="Barry K."/>
            <person name="Labutti K."/>
            <person name="Kuo R."/>
            <person name="Ohm R.A."/>
            <person name="Bhattacharya S.S."/>
            <person name="Shirouzu T."/>
            <person name="Yoshinaga Y."/>
            <person name="Martin F.M."/>
            <person name="Grigoriev I.V."/>
            <person name="Hibbett D.S."/>
        </authorList>
    </citation>
    <scope>NUCLEOTIDE SEQUENCE [LARGE SCALE GENOMIC DNA]</scope>
    <source>
        <strain evidence="10 11">CBS 109695</strain>
    </source>
</reference>
<dbReference type="InterPro" id="IPR036396">
    <property type="entry name" value="Cyt_P450_sf"/>
</dbReference>
<protein>
    <submittedName>
        <fullName evidence="10">Cytochrome P450</fullName>
    </submittedName>
</protein>
<evidence type="ECO:0000256" key="4">
    <source>
        <dbReference type="ARBA" id="ARBA00022617"/>
    </source>
</evidence>
<dbReference type="OrthoDB" id="2789670at2759"/>
<evidence type="ECO:0000313" key="11">
    <source>
        <dbReference type="Proteomes" id="UP000076532"/>
    </source>
</evidence>
<keyword evidence="6" id="KW-0560">Oxidoreductase</keyword>
<dbReference type="PANTHER" id="PTHR46300:SF1">
    <property type="entry name" value="P450, PUTATIVE (EUROFUNG)-RELATED"/>
    <property type="match status" value="1"/>
</dbReference>
<dbReference type="CDD" id="cd11065">
    <property type="entry name" value="CYP64-like"/>
    <property type="match status" value="1"/>
</dbReference>
<evidence type="ECO:0000256" key="2">
    <source>
        <dbReference type="ARBA" id="ARBA00005179"/>
    </source>
</evidence>
<keyword evidence="4 9" id="KW-0349">Heme</keyword>
<keyword evidence="8" id="KW-0503">Monooxygenase</keyword>
<accession>A0A166BZG0</accession>
<comment type="similarity">
    <text evidence="3">Belongs to the cytochrome P450 family.</text>
</comment>
<evidence type="ECO:0000256" key="5">
    <source>
        <dbReference type="ARBA" id="ARBA00022723"/>
    </source>
</evidence>
<keyword evidence="5 9" id="KW-0479">Metal-binding</keyword>
<dbReference type="PROSITE" id="PS00086">
    <property type="entry name" value="CYTOCHROME_P450"/>
    <property type="match status" value="1"/>
</dbReference>
<dbReference type="Proteomes" id="UP000076532">
    <property type="component" value="Unassembled WGS sequence"/>
</dbReference>
<dbReference type="Gene3D" id="1.10.630.10">
    <property type="entry name" value="Cytochrome P450"/>
    <property type="match status" value="1"/>
</dbReference>
<dbReference type="GO" id="GO:0016705">
    <property type="term" value="F:oxidoreductase activity, acting on paired donors, with incorporation or reduction of molecular oxygen"/>
    <property type="evidence" value="ECO:0007669"/>
    <property type="project" value="InterPro"/>
</dbReference>
<keyword evidence="11" id="KW-1185">Reference proteome</keyword>
<evidence type="ECO:0000256" key="3">
    <source>
        <dbReference type="ARBA" id="ARBA00010617"/>
    </source>
</evidence>
<dbReference type="GO" id="GO:0020037">
    <property type="term" value="F:heme binding"/>
    <property type="evidence" value="ECO:0007669"/>
    <property type="project" value="InterPro"/>
</dbReference>
<name>A0A166BZG0_9AGAM</name>
<dbReference type="InterPro" id="IPR050364">
    <property type="entry name" value="Cytochrome_P450_fung"/>
</dbReference>
<dbReference type="PRINTS" id="PR00385">
    <property type="entry name" value="P450"/>
</dbReference>
<comment type="pathway">
    <text evidence="2">Secondary metabolite biosynthesis.</text>
</comment>
<dbReference type="EMBL" id="KV417637">
    <property type="protein sequence ID" value="KZP13136.1"/>
    <property type="molecule type" value="Genomic_DNA"/>
</dbReference>
<sequence>MAIIELVQTHPQLPLLALVLAAVLFAAHRQLAVRRAAQHLPPGPPAHWLTGSPLPGPYAHLKWAEWTDLYGPVISVRTGSQITVIIGRVKEAVDIMEKEGASLADRPKNIAAGEVLSGGMRTLLVPAGTRFRKLRKALHARLSQKESVNYEPIQMENARNLVEDILANPAGHQEHAKRYAAALVLTMAYGKTTPTHTSDPVVRQINLCLTRLGQVLLPGAWAVESYPWLRRVPGYLSVLQAWHGEELGLFREMVDNVRWDMRREQAGDAASEKSRNSFARYLLEHQTEFELSDDELAYVAGSMFGAGADTTAAAISITVLAAAKYPAAQAKVHEELELVLAGRAPTFADEDSLPQLKAFVMETFRWRPVSVAGVAHRATKDIAYGAYVIPAGASVVGNHWAIGHDPHVFPNPEHFDPQRWLTSEGALRADLRSYPFGFGRRICPGQHLADGSVYITTALTLWAFSIAEVAAAPIDVMAFTDTMNTHPLPFQVAFAPRQGSGSAEGVREGLVGTSIIAWVLRTADPWATSSGRAPSRLPQRLSGFDWAAAVYDDDEQPLPKRKRADGFEDEPAAPVDPVRSDIWYHDGNVVLQAGITQFKVYQGALGEASSVFKDMFSFPQPAAADAELVEGCPVVRVSDSAEELKIVLQAIFQLQYVTGGDKLSLAVVSAFVTLGAKYDIGRLYAAGKRTLYQSFPTTLEELDALTDGKYIEIHDDTSHWMQLAQIARKEGLLSVLPYALYRCIQQYSATTLLGGISTADGTVRRLAPDDLLPCLEGHRRLVKAQANTALAWIYDNDSSSNVCLRPKNCNQLRHKLLKVKFFPEPVVSGLEAWDARHADGLCTPCADISIWYYNAGRETLWEMLPKLLGLPSWSELKKEREKLD</sequence>
<dbReference type="STRING" id="436010.A0A166BZG0"/>
<dbReference type="SUPFAM" id="SSF48264">
    <property type="entry name" value="Cytochrome P450"/>
    <property type="match status" value="1"/>
</dbReference>
<organism evidence="10 11">
    <name type="scientific">Athelia psychrophila</name>
    <dbReference type="NCBI Taxonomy" id="1759441"/>
    <lineage>
        <taxon>Eukaryota</taxon>
        <taxon>Fungi</taxon>
        <taxon>Dikarya</taxon>
        <taxon>Basidiomycota</taxon>
        <taxon>Agaricomycotina</taxon>
        <taxon>Agaricomycetes</taxon>
        <taxon>Agaricomycetidae</taxon>
        <taxon>Atheliales</taxon>
        <taxon>Atheliaceae</taxon>
        <taxon>Athelia</taxon>
    </lineage>
</organism>
<comment type="cofactor">
    <cofactor evidence="1 9">
        <name>heme</name>
        <dbReference type="ChEBI" id="CHEBI:30413"/>
    </cofactor>
</comment>
<dbReference type="GO" id="GO:0004497">
    <property type="term" value="F:monooxygenase activity"/>
    <property type="evidence" value="ECO:0007669"/>
    <property type="project" value="UniProtKB-KW"/>
</dbReference>
<evidence type="ECO:0000256" key="1">
    <source>
        <dbReference type="ARBA" id="ARBA00001971"/>
    </source>
</evidence>
<evidence type="ECO:0000256" key="8">
    <source>
        <dbReference type="ARBA" id="ARBA00023033"/>
    </source>
</evidence>
<evidence type="ECO:0000256" key="6">
    <source>
        <dbReference type="ARBA" id="ARBA00023002"/>
    </source>
</evidence>
<dbReference type="PRINTS" id="PR00463">
    <property type="entry name" value="EP450I"/>
</dbReference>
<evidence type="ECO:0000313" key="10">
    <source>
        <dbReference type="EMBL" id="KZP13136.1"/>
    </source>
</evidence>
<dbReference type="AlphaFoldDB" id="A0A166BZG0"/>
<gene>
    <name evidence="10" type="ORF">FIBSPDRAFT_936506</name>
</gene>
<feature type="binding site" description="axial binding residue" evidence="9">
    <location>
        <position position="443"/>
    </location>
    <ligand>
        <name>heme</name>
        <dbReference type="ChEBI" id="CHEBI:30413"/>
    </ligand>
    <ligandPart>
        <name>Fe</name>
        <dbReference type="ChEBI" id="CHEBI:18248"/>
    </ligandPart>
</feature>
<dbReference type="InterPro" id="IPR001128">
    <property type="entry name" value="Cyt_P450"/>
</dbReference>
<keyword evidence="7 9" id="KW-0408">Iron</keyword>
<dbReference type="InterPro" id="IPR017972">
    <property type="entry name" value="Cyt_P450_CS"/>
</dbReference>
<evidence type="ECO:0000256" key="9">
    <source>
        <dbReference type="PIRSR" id="PIRSR602401-1"/>
    </source>
</evidence>
<dbReference type="GO" id="GO:0005506">
    <property type="term" value="F:iron ion binding"/>
    <property type="evidence" value="ECO:0007669"/>
    <property type="project" value="InterPro"/>
</dbReference>
<evidence type="ECO:0000256" key="7">
    <source>
        <dbReference type="ARBA" id="ARBA00023004"/>
    </source>
</evidence>
<dbReference type="Pfam" id="PF00067">
    <property type="entry name" value="p450"/>
    <property type="match status" value="1"/>
</dbReference>